<keyword evidence="2" id="KW-1133">Transmembrane helix</keyword>
<name>A0A7C8V4T4_ORBOL</name>
<feature type="transmembrane region" description="Helical" evidence="2">
    <location>
        <begin position="227"/>
        <end position="247"/>
    </location>
</feature>
<keyword evidence="2" id="KW-0812">Transmembrane</keyword>
<feature type="region of interest" description="Disordered" evidence="1">
    <location>
        <begin position="367"/>
        <end position="409"/>
    </location>
</feature>
<feature type="transmembrane region" description="Helical" evidence="2">
    <location>
        <begin position="194"/>
        <end position="215"/>
    </location>
</feature>
<proteinExistence type="predicted"/>
<feature type="transmembrane region" description="Helical" evidence="2">
    <location>
        <begin position="147"/>
        <end position="174"/>
    </location>
</feature>
<dbReference type="OMA" id="QITIAFH"/>
<evidence type="ECO:0000313" key="4">
    <source>
        <dbReference type="Proteomes" id="UP000474640"/>
    </source>
</evidence>
<dbReference type="Proteomes" id="UP000474640">
    <property type="component" value="Unassembled WGS sequence"/>
</dbReference>
<sequence length="409" mass="44406">MAPRRGGGGGSGSSVDNQCNRYGAFSSDIYKAQIGIAGGILLLFLILACCTSSRSGNRKKAGQEKSILRWYQYGIGLFLVIAWFILLIVRAVLDQCGVLNSFDSTAIGTAMIVTQRLTEVYLLGLILFVAVNRLFQLAGSTSLKRTMVVLGAIFFSIVFILVLAWIILACLIIWGVESVDTRSGGRARDRLQQAYVVLYLLLAIFAVIGLVLAWIRLAKKTERKQGVTGWIPVLIICILGFSFYNVIELFLEAYDPRSLTAIGVTVGFGISLLFFFGAFFSLFMIASGRGWDFLRLPQDIQPEYNMGAPPPMTSPYAQSPYDTMQSPDANKRMSYASHGTAPAPAPPYMGGTGMAYSGNGVYEPQGQTYDNGRWASSGYAPVGQAPTGYSAPIGAASRDVENSELMGRR</sequence>
<dbReference type="OrthoDB" id="5417726at2759"/>
<feature type="transmembrane region" description="Helical" evidence="2">
    <location>
        <begin position="259"/>
        <end position="286"/>
    </location>
</feature>
<keyword evidence="2" id="KW-0472">Membrane</keyword>
<feature type="compositionally biased region" description="Basic and acidic residues" evidence="1">
    <location>
        <begin position="398"/>
        <end position="409"/>
    </location>
</feature>
<feature type="transmembrane region" description="Helical" evidence="2">
    <location>
        <begin position="113"/>
        <end position="135"/>
    </location>
</feature>
<evidence type="ECO:0000313" key="3">
    <source>
        <dbReference type="EMBL" id="KAF3277075.1"/>
    </source>
</evidence>
<dbReference type="AlphaFoldDB" id="A0A7C8V4T4"/>
<gene>
    <name evidence="3" type="ORF">TWF970_005939</name>
</gene>
<reference evidence="3 4" key="1">
    <citation type="submission" date="2020-01" db="EMBL/GenBank/DDBJ databases">
        <authorList>
            <person name="Palmer J.M."/>
        </authorList>
    </citation>
    <scope>NUCLEOTIDE SEQUENCE [LARGE SCALE GENOMIC DNA]</scope>
    <source>
        <strain evidence="3 4">TWF970</strain>
    </source>
</reference>
<organism evidence="3 4">
    <name type="scientific">Orbilia oligospora</name>
    <name type="common">Nematode-trapping fungus</name>
    <name type="synonym">Arthrobotrys oligospora</name>
    <dbReference type="NCBI Taxonomy" id="2813651"/>
    <lineage>
        <taxon>Eukaryota</taxon>
        <taxon>Fungi</taxon>
        <taxon>Dikarya</taxon>
        <taxon>Ascomycota</taxon>
        <taxon>Pezizomycotina</taxon>
        <taxon>Orbiliomycetes</taxon>
        <taxon>Orbiliales</taxon>
        <taxon>Orbiliaceae</taxon>
        <taxon>Orbilia</taxon>
    </lineage>
</organism>
<dbReference type="EMBL" id="JAABOJ010000030">
    <property type="protein sequence ID" value="KAF3277075.1"/>
    <property type="molecule type" value="Genomic_DNA"/>
</dbReference>
<evidence type="ECO:0000256" key="2">
    <source>
        <dbReference type="SAM" id="Phobius"/>
    </source>
</evidence>
<protein>
    <submittedName>
        <fullName evidence="3">Uncharacterized protein</fullName>
    </submittedName>
</protein>
<comment type="caution">
    <text evidence="3">The sequence shown here is derived from an EMBL/GenBank/DDBJ whole genome shotgun (WGS) entry which is preliminary data.</text>
</comment>
<feature type="transmembrane region" description="Helical" evidence="2">
    <location>
        <begin position="32"/>
        <end position="50"/>
    </location>
</feature>
<evidence type="ECO:0000256" key="1">
    <source>
        <dbReference type="SAM" id="MobiDB-lite"/>
    </source>
</evidence>
<feature type="transmembrane region" description="Helical" evidence="2">
    <location>
        <begin position="70"/>
        <end position="93"/>
    </location>
</feature>
<accession>A0A7C8V4T4</accession>